<sequence>MVGFVGLLSCALAAVFLVFVVMLLSFLQAQLAPTEGTYKLATESGLVFPIESHILTDEVFRSMMVTYDRIYGEQPAYVSTSCIIGGALDGATAKRYATYNFIFSKRKAISEGGEYNIAQVDSLPILERESKLSSMCYVAMKTKELHRQLEESNNKATAKENNE</sequence>
<reference evidence="1" key="1">
    <citation type="submission" date="2023-06" db="EMBL/GenBank/DDBJ databases">
        <title>Genomic Diversity of Vibrio spp. and Metagenomic Analysis of Pathogens in Florida Gulf Coastal Waters Following Hurricane Ian.</title>
        <authorList>
            <person name="Brumfield K.D."/>
        </authorList>
    </citation>
    <scope>NUCLEOTIDE SEQUENCE</scope>
    <source>
        <strain evidence="1">WBS2B-138</strain>
    </source>
</reference>
<dbReference type="AlphaFoldDB" id="A0AAW8Q6L3"/>
<proteinExistence type="predicted"/>
<dbReference type="EMBL" id="JAUHGG010000012">
    <property type="protein sequence ID" value="MDS1823822.1"/>
    <property type="molecule type" value="Genomic_DNA"/>
</dbReference>
<comment type="caution">
    <text evidence="1">The sequence shown here is derived from an EMBL/GenBank/DDBJ whole genome shotgun (WGS) entry which is preliminary data.</text>
</comment>
<evidence type="ECO:0000313" key="2">
    <source>
        <dbReference type="Proteomes" id="UP001253193"/>
    </source>
</evidence>
<dbReference type="Proteomes" id="UP001253193">
    <property type="component" value="Unassembled WGS sequence"/>
</dbReference>
<evidence type="ECO:0000313" key="1">
    <source>
        <dbReference type="EMBL" id="MDS1823822.1"/>
    </source>
</evidence>
<evidence type="ECO:0008006" key="3">
    <source>
        <dbReference type="Google" id="ProtNLM"/>
    </source>
</evidence>
<protein>
    <recommendedName>
        <fullName evidence="3">Pilus assembly protein</fullName>
    </recommendedName>
</protein>
<gene>
    <name evidence="1" type="ORF">QX249_24585</name>
</gene>
<name>A0AAW8Q6L3_VIBPH</name>
<organism evidence="1 2">
    <name type="scientific">Vibrio parahaemolyticus</name>
    <dbReference type="NCBI Taxonomy" id="670"/>
    <lineage>
        <taxon>Bacteria</taxon>
        <taxon>Pseudomonadati</taxon>
        <taxon>Pseudomonadota</taxon>
        <taxon>Gammaproteobacteria</taxon>
        <taxon>Vibrionales</taxon>
        <taxon>Vibrionaceae</taxon>
        <taxon>Vibrio</taxon>
    </lineage>
</organism>
<dbReference type="RefSeq" id="WP_311020889.1">
    <property type="nucleotide sequence ID" value="NZ_JAUHGG010000012.1"/>
</dbReference>
<accession>A0AAW8Q6L3</accession>